<proteinExistence type="predicted"/>
<keyword evidence="2" id="KW-1185">Reference proteome</keyword>
<evidence type="ECO:0000313" key="2">
    <source>
        <dbReference type="Proteomes" id="UP001497644"/>
    </source>
</evidence>
<accession>A0AAV2N3Z2</accession>
<organism evidence="1 2">
    <name type="scientific">Lasius platythorax</name>
    <dbReference type="NCBI Taxonomy" id="488582"/>
    <lineage>
        <taxon>Eukaryota</taxon>
        <taxon>Metazoa</taxon>
        <taxon>Ecdysozoa</taxon>
        <taxon>Arthropoda</taxon>
        <taxon>Hexapoda</taxon>
        <taxon>Insecta</taxon>
        <taxon>Pterygota</taxon>
        <taxon>Neoptera</taxon>
        <taxon>Endopterygota</taxon>
        <taxon>Hymenoptera</taxon>
        <taxon>Apocrita</taxon>
        <taxon>Aculeata</taxon>
        <taxon>Formicoidea</taxon>
        <taxon>Formicidae</taxon>
        <taxon>Formicinae</taxon>
        <taxon>Lasius</taxon>
        <taxon>Lasius</taxon>
    </lineage>
</organism>
<protein>
    <submittedName>
        <fullName evidence="1">Uncharacterized protein</fullName>
    </submittedName>
</protein>
<dbReference type="Proteomes" id="UP001497644">
    <property type="component" value="Chromosome 1"/>
</dbReference>
<gene>
    <name evidence="1" type="ORF">LPLAT_LOCUS1027</name>
</gene>
<evidence type="ECO:0000313" key="1">
    <source>
        <dbReference type="EMBL" id="CAL1674341.1"/>
    </source>
</evidence>
<reference evidence="1 2" key="1">
    <citation type="submission" date="2024-04" db="EMBL/GenBank/DDBJ databases">
        <authorList>
            <consortium name="Molecular Ecology Group"/>
        </authorList>
    </citation>
    <scope>NUCLEOTIDE SEQUENCE [LARGE SCALE GENOMIC DNA]</scope>
</reference>
<sequence>MTWWSTNGDKRWLLTTLEFEISSKINIDRRNYRATRSINVIDKFSSRSCPDVISSLEHATLESTNGRQDSRRRYL</sequence>
<dbReference type="EMBL" id="OZ034824">
    <property type="protein sequence ID" value="CAL1674341.1"/>
    <property type="molecule type" value="Genomic_DNA"/>
</dbReference>
<dbReference type="AlphaFoldDB" id="A0AAV2N3Z2"/>
<name>A0AAV2N3Z2_9HYME</name>